<reference evidence="7" key="1">
    <citation type="submission" date="2019-08" db="EMBL/GenBank/DDBJ databases">
        <authorList>
            <person name="Kucharzyk K."/>
            <person name="Murdoch R.W."/>
            <person name="Higgins S."/>
            <person name="Loffler F."/>
        </authorList>
    </citation>
    <scope>NUCLEOTIDE SEQUENCE</scope>
</reference>
<dbReference type="Pfam" id="PF00155">
    <property type="entry name" value="Aminotran_1_2"/>
    <property type="match status" value="1"/>
</dbReference>
<dbReference type="InterPro" id="IPR051798">
    <property type="entry name" value="Class-II_PLP-Dep_Aminotrans"/>
</dbReference>
<evidence type="ECO:0000256" key="5">
    <source>
        <dbReference type="ARBA" id="ARBA00037974"/>
    </source>
</evidence>
<evidence type="ECO:0000256" key="2">
    <source>
        <dbReference type="ARBA" id="ARBA00012224"/>
    </source>
</evidence>
<name>A0A644TVF5_9ZZZZ</name>
<dbReference type="InterPro" id="IPR004839">
    <property type="entry name" value="Aminotransferase_I/II_large"/>
</dbReference>
<feature type="domain" description="Aminotransferase class I/classII large" evidence="6">
    <location>
        <begin position="46"/>
        <end position="395"/>
    </location>
</feature>
<dbReference type="InterPro" id="IPR015424">
    <property type="entry name" value="PyrdxlP-dep_Trfase"/>
</dbReference>
<evidence type="ECO:0000259" key="6">
    <source>
        <dbReference type="Pfam" id="PF00155"/>
    </source>
</evidence>
<dbReference type="PANTHER" id="PTHR43525:SF1">
    <property type="entry name" value="PROTEIN MALY"/>
    <property type="match status" value="1"/>
</dbReference>
<comment type="similarity">
    <text evidence="5">Belongs to the class-II pyridoxal-phosphate-dependent aminotransferase family. MalY/PatB cystathionine beta-lyase subfamily.</text>
</comment>
<dbReference type="NCBIfam" id="TIGR04350">
    <property type="entry name" value="C_S_lyase_PatB"/>
    <property type="match status" value="1"/>
</dbReference>
<dbReference type="EMBL" id="VSSQ01000048">
    <property type="protein sequence ID" value="MPL69661.1"/>
    <property type="molecule type" value="Genomic_DNA"/>
</dbReference>
<keyword evidence="4 7" id="KW-0456">Lyase</keyword>
<dbReference type="GO" id="GO:0030170">
    <property type="term" value="F:pyridoxal phosphate binding"/>
    <property type="evidence" value="ECO:0007669"/>
    <property type="project" value="InterPro"/>
</dbReference>
<dbReference type="PANTHER" id="PTHR43525">
    <property type="entry name" value="PROTEIN MALY"/>
    <property type="match status" value="1"/>
</dbReference>
<evidence type="ECO:0000256" key="1">
    <source>
        <dbReference type="ARBA" id="ARBA00001933"/>
    </source>
</evidence>
<dbReference type="InterPro" id="IPR015422">
    <property type="entry name" value="PyrdxlP-dep_Trfase_small"/>
</dbReference>
<dbReference type="GO" id="GO:0047804">
    <property type="term" value="F:cysteine-S-conjugate beta-lyase activity"/>
    <property type="evidence" value="ECO:0007669"/>
    <property type="project" value="UniProtKB-EC"/>
</dbReference>
<dbReference type="Gene3D" id="3.90.1150.10">
    <property type="entry name" value="Aspartate Aminotransferase, domain 1"/>
    <property type="match status" value="1"/>
</dbReference>
<comment type="caution">
    <text evidence="7">The sequence shown here is derived from an EMBL/GenBank/DDBJ whole genome shotgun (WGS) entry which is preliminary data.</text>
</comment>
<keyword evidence="3" id="KW-0663">Pyridoxal phosphate</keyword>
<evidence type="ECO:0000256" key="4">
    <source>
        <dbReference type="ARBA" id="ARBA00023239"/>
    </source>
</evidence>
<evidence type="ECO:0000256" key="3">
    <source>
        <dbReference type="ARBA" id="ARBA00022898"/>
    </source>
</evidence>
<accession>A0A644TVF5</accession>
<dbReference type="AlphaFoldDB" id="A0A644TVF5"/>
<dbReference type="EC" id="4.4.1.13" evidence="2"/>
<dbReference type="Gene3D" id="3.40.640.10">
    <property type="entry name" value="Type I PLP-dependent aspartate aminotransferase-like (Major domain)"/>
    <property type="match status" value="1"/>
</dbReference>
<protein>
    <recommendedName>
        <fullName evidence="2">cysteine-S-conjugate beta-lyase</fullName>
        <ecNumber evidence="2">4.4.1.13</ecNumber>
    </recommendedName>
</protein>
<dbReference type="InterPro" id="IPR027619">
    <property type="entry name" value="C-S_lyase_PatB-like"/>
</dbReference>
<gene>
    <name evidence="7" type="primary">patB_4</name>
    <name evidence="7" type="ORF">SDC9_15408</name>
</gene>
<comment type="cofactor">
    <cofactor evidence="1">
        <name>pyridoxal 5'-phosphate</name>
        <dbReference type="ChEBI" id="CHEBI:597326"/>
    </cofactor>
</comment>
<sequence>MINLAPAKITLALTMQYNFDEIADRSNTACVKYDLRRFFFGNEEVIPMWVADMDFRTPDFILKAIRERAQHEILGYSIRPDSYFTSLINWLKRRHNWEIQREWTAFSPGIVPALNMAVLAFSKRRDKIIIQPPVYFPFFDAVKNHGRKLVYNQLIMDKGRYRMDYKDLERLCSNGARMLILSNPHNPAGNTWTRVELQRMADICLKYNVLMISDEIHSDLVNRGYKHTVLASLSPEVEANTVTMIAPSKTFNLAGMATSTVIISNPVLMKRFHRVLDSLHIEMGNLFGNVAAEAAYTHGDAWLEQLLDYIDGNIHALIEFAGNHLPQVKVIRPEATYMAWLDFNLTGMTDAELKKFMIEEAGLGLNEGVQFGPGGEGYMRMNLACPRPVLMKALEQLNHAMGKRMAEG</sequence>
<dbReference type="InterPro" id="IPR015421">
    <property type="entry name" value="PyrdxlP-dep_Trfase_major"/>
</dbReference>
<dbReference type="CDD" id="cd00609">
    <property type="entry name" value="AAT_like"/>
    <property type="match status" value="1"/>
</dbReference>
<organism evidence="7">
    <name type="scientific">bioreactor metagenome</name>
    <dbReference type="NCBI Taxonomy" id="1076179"/>
    <lineage>
        <taxon>unclassified sequences</taxon>
        <taxon>metagenomes</taxon>
        <taxon>ecological metagenomes</taxon>
    </lineage>
</organism>
<dbReference type="SUPFAM" id="SSF53383">
    <property type="entry name" value="PLP-dependent transferases"/>
    <property type="match status" value="1"/>
</dbReference>
<proteinExistence type="inferred from homology"/>
<evidence type="ECO:0000313" key="7">
    <source>
        <dbReference type="EMBL" id="MPL69661.1"/>
    </source>
</evidence>